<dbReference type="SUPFAM" id="SSF109604">
    <property type="entry name" value="HD-domain/PDEase-like"/>
    <property type="match status" value="1"/>
</dbReference>
<dbReference type="Gene3D" id="1.10.3210.10">
    <property type="entry name" value="Hypothetical protein af1432"/>
    <property type="match status" value="1"/>
</dbReference>
<proteinExistence type="predicted"/>
<sequence>MNRFVSIDIGQLRLGMYVYLDTGWLRHPFPVNSFKITTAEQLQTLQSLSLKSVQYDPSRSDPEPGSGAGIEAPADGGQEPVAQARDDVEAWRACMQVLQSQFQSAVSDFDAVQGLVPTDLPAARERSDALVAEYVVQLAQERDVILHLLADEGGGAACVHGVNTAVLGMLVGKTMGLQGQALHDLGVAALLHDLGKQALNIPVHAFALNQGQVGSSLYMRHVGESVALAQAMGYGPAVTTAIAQHHEWADGSGFPLGLLASDMELAGQILALANSYERLCNPPHAAAGQTPHEVLGALYGQYRQRYAFDVLQAFVQTLGVYPPGSLVELSDGRQGQVISVNTRQTLKPSVLVYSPDLETRLQLVDLAQQDLLGIRRGLHRDQVKQDAIKSLQPHRRTCYFFDSSAAIAAEKGSL</sequence>
<dbReference type="InterPro" id="IPR037522">
    <property type="entry name" value="HD_GYP_dom"/>
</dbReference>
<dbReference type="Pfam" id="PF11871">
    <property type="entry name" value="DUF3391"/>
    <property type="match status" value="1"/>
</dbReference>
<gene>
    <name evidence="3" type="ORF">AB6724_16510</name>
</gene>
<name>A0ABV3ZZI3_9BURK</name>
<dbReference type="EMBL" id="JBFYGN010000021">
    <property type="protein sequence ID" value="MEX8194436.1"/>
    <property type="molecule type" value="Genomic_DNA"/>
</dbReference>
<organism evidence="3 4">
    <name type="scientific">Comamonas guangdongensis</name>
    <dbReference type="NCBI Taxonomy" id="510515"/>
    <lineage>
        <taxon>Bacteria</taxon>
        <taxon>Pseudomonadati</taxon>
        <taxon>Pseudomonadota</taxon>
        <taxon>Betaproteobacteria</taxon>
        <taxon>Burkholderiales</taxon>
        <taxon>Comamonadaceae</taxon>
        <taxon>Comamonas</taxon>
    </lineage>
</organism>
<keyword evidence="4" id="KW-1185">Reference proteome</keyword>
<dbReference type="PANTHER" id="PTHR43155:SF2">
    <property type="entry name" value="CYCLIC DI-GMP PHOSPHODIESTERASE PA4108"/>
    <property type="match status" value="1"/>
</dbReference>
<evidence type="ECO:0000256" key="1">
    <source>
        <dbReference type="SAM" id="MobiDB-lite"/>
    </source>
</evidence>
<feature type="domain" description="HD-GYP" evidence="2">
    <location>
        <begin position="135"/>
        <end position="330"/>
    </location>
</feature>
<comment type="caution">
    <text evidence="3">The sequence shown here is derived from an EMBL/GenBank/DDBJ whole genome shotgun (WGS) entry which is preliminary data.</text>
</comment>
<evidence type="ECO:0000313" key="4">
    <source>
        <dbReference type="Proteomes" id="UP001561046"/>
    </source>
</evidence>
<evidence type="ECO:0000259" key="2">
    <source>
        <dbReference type="PROSITE" id="PS51832"/>
    </source>
</evidence>
<protein>
    <submittedName>
        <fullName evidence="3">HD-GYP domain-containing protein</fullName>
    </submittedName>
</protein>
<dbReference type="Pfam" id="PF13487">
    <property type="entry name" value="HD_5"/>
    <property type="match status" value="1"/>
</dbReference>
<accession>A0ABV3ZZI3</accession>
<evidence type="ECO:0000313" key="3">
    <source>
        <dbReference type="EMBL" id="MEX8194436.1"/>
    </source>
</evidence>
<feature type="region of interest" description="Disordered" evidence="1">
    <location>
        <begin position="53"/>
        <end position="81"/>
    </location>
</feature>
<dbReference type="CDD" id="cd00077">
    <property type="entry name" value="HDc"/>
    <property type="match status" value="1"/>
</dbReference>
<dbReference type="Proteomes" id="UP001561046">
    <property type="component" value="Unassembled WGS sequence"/>
</dbReference>
<dbReference type="PANTHER" id="PTHR43155">
    <property type="entry name" value="CYCLIC DI-GMP PHOSPHODIESTERASE PA4108-RELATED"/>
    <property type="match status" value="1"/>
</dbReference>
<dbReference type="InterPro" id="IPR021812">
    <property type="entry name" value="DUF3391"/>
</dbReference>
<dbReference type="InterPro" id="IPR003607">
    <property type="entry name" value="HD/PDEase_dom"/>
</dbReference>
<dbReference type="RefSeq" id="WP_369339618.1">
    <property type="nucleotide sequence ID" value="NZ_JBFYGN010000021.1"/>
</dbReference>
<dbReference type="PROSITE" id="PS51832">
    <property type="entry name" value="HD_GYP"/>
    <property type="match status" value="1"/>
</dbReference>
<reference evidence="3 4" key="1">
    <citation type="journal article" date="2013" name="Int. J. Syst. Evol. Microbiol.">
        <title>Comamonas guangdongensis sp. nov., isolated from subterranean forest sediment, and emended description of the genus Comamonas.</title>
        <authorList>
            <person name="Zhang J."/>
            <person name="Wang Y."/>
            <person name="Zhou S."/>
            <person name="Wu C."/>
            <person name="He J."/>
            <person name="Li F."/>
        </authorList>
    </citation>
    <scope>NUCLEOTIDE SEQUENCE [LARGE SCALE GENOMIC DNA]</scope>
    <source>
        <strain evidence="3 4">CCTCC AB2011133</strain>
    </source>
</reference>